<feature type="compositionally biased region" description="Polar residues" evidence="1">
    <location>
        <begin position="141"/>
        <end position="154"/>
    </location>
</feature>
<feature type="compositionally biased region" description="Pro residues" evidence="1">
    <location>
        <begin position="209"/>
        <end position="223"/>
    </location>
</feature>
<accession>A0A9Q5HQP3</accession>
<feature type="compositionally biased region" description="Polar residues" evidence="1">
    <location>
        <begin position="61"/>
        <end position="70"/>
    </location>
</feature>
<protein>
    <submittedName>
        <fullName evidence="2">Uncharacterized protein</fullName>
    </submittedName>
</protein>
<reference evidence="2" key="1">
    <citation type="submission" date="2016-06" db="EMBL/GenBank/DDBJ databases">
        <title>Draft Genome sequence of the fungus Inonotus baumii.</title>
        <authorList>
            <person name="Zhu H."/>
            <person name="Lin W."/>
        </authorList>
    </citation>
    <scope>NUCLEOTIDE SEQUENCE</scope>
    <source>
        <strain evidence="2">821</strain>
    </source>
</reference>
<proteinExistence type="predicted"/>
<dbReference type="EMBL" id="LNZH02000216">
    <property type="protein sequence ID" value="OCB84220.1"/>
    <property type="molecule type" value="Genomic_DNA"/>
</dbReference>
<organism evidence="2 3">
    <name type="scientific">Sanghuangporus baumii</name>
    <name type="common">Phellinus baumii</name>
    <dbReference type="NCBI Taxonomy" id="108892"/>
    <lineage>
        <taxon>Eukaryota</taxon>
        <taxon>Fungi</taxon>
        <taxon>Dikarya</taxon>
        <taxon>Basidiomycota</taxon>
        <taxon>Agaricomycotina</taxon>
        <taxon>Agaricomycetes</taxon>
        <taxon>Hymenochaetales</taxon>
        <taxon>Hymenochaetaceae</taxon>
        <taxon>Sanghuangporus</taxon>
    </lineage>
</organism>
<gene>
    <name evidence="2" type="ORF">A7U60_g8897</name>
</gene>
<evidence type="ECO:0000256" key="1">
    <source>
        <dbReference type="SAM" id="MobiDB-lite"/>
    </source>
</evidence>
<feature type="region of interest" description="Disordered" evidence="1">
    <location>
        <begin position="35"/>
        <end position="71"/>
    </location>
</feature>
<evidence type="ECO:0000313" key="3">
    <source>
        <dbReference type="Proteomes" id="UP000757232"/>
    </source>
</evidence>
<sequence>MSDNFVLVAPRPLRVDSFSQRASFSPVARILSPPAEARSRVKLPDGESQPVDNSDDVPPSSGRNTASPRVNLSPEALEEFLSILRPSLFTPNVPAFRARRNESCSGLAIPPERPQTFRLREGSHNKSPSLSFANAEDRDNFTGTDGTHTASDARQSGDNDHPLGSMWRIPGILESPVSRTHTRNPFQRHPSYDTSLTGVFTSHLSPSLLPLPPSPSPAPPLSLSPPADTEDRGA</sequence>
<keyword evidence="3" id="KW-1185">Reference proteome</keyword>
<comment type="caution">
    <text evidence="2">The sequence shown here is derived from an EMBL/GenBank/DDBJ whole genome shotgun (WGS) entry which is preliminary data.</text>
</comment>
<evidence type="ECO:0000313" key="2">
    <source>
        <dbReference type="EMBL" id="OCB84220.1"/>
    </source>
</evidence>
<name>A0A9Q5HQP3_SANBA</name>
<dbReference type="Proteomes" id="UP000757232">
    <property type="component" value="Unassembled WGS sequence"/>
</dbReference>
<dbReference type="AlphaFoldDB" id="A0A9Q5HQP3"/>
<feature type="region of interest" description="Disordered" evidence="1">
    <location>
        <begin position="206"/>
        <end position="234"/>
    </location>
</feature>
<dbReference type="OrthoDB" id="3242721at2759"/>
<feature type="region of interest" description="Disordered" evidence="1">
    <location>
        <begin position="106"/>
        <end position="165"/>
    </location>
</feature>